<accession>A0A6N4V0C2</accession>
<dbReference type="Proteomes" id="UP000466906">
    <property type="component" value="Chromosome"/>
</dbReference>
<name>A0A6N4V0C2_9MYCO</name>
<dbReference type="CDD" id="cd07819">
    <property type="entry name" value="SRPBCC_2"/>
    <property type="match status" value="1"/>
</dbReference>
<evidence type="ECO:0000313" key="2">
    <source>
        <dbReference type="EMBL" id="BBX29334.1"/>
    </source>
</evidence>
<gene>
    <name evidence="2" type="ORF">MALV_44590</name>
</gene>
<dbReference type="EMBL" id="AP022565">
    <property type="protein sequence ID" value="BBX29334.1"/>
    <property type="molecule type" value="Genomic_DNA"/>
</dbReference>
<dbReference type="InterPro" id="IPR005031">
    <property type="entry name" value="COQ10_START"/>
</dbReference>
<dbReference type="SUPFAM" id="SSF55961">
    <property type="entry name" value="Bet v1-like"/>
    <property type="match status" value="1"/>
</dbReference>
<dbReference type="InterPro" id="IPR023393">
    <property type="entry name" value="START-like_dom_sf"/>
</dbReference>
<evidence type="ECO:0000313" key="3">
    <source>
        <dbReference type="Proteomes" id="UP000466906"/>
    </source>
</evidence>
<organism evidence="2 3">
    <name type="scientific">Mycolicibacterium alvei</name>
    <dbReference type="NCBI Taxonomy" id="67081"/>
    <lineage>
        <taxon>Bacteria</taxon>
        <taxon>Bacillati</taxon>
        <taxon>Actinomycetota</taxon>
        <taxon>Actinomycetes</taxon>
        <taxon>Mycobacteriales</taxon>
        <taxon>Mycobacteriaceae</taxon>
        <taxon>Mycolicibacterium</taxon>
    </lineage>
</organism>
<proteinExistence type="predicted"/>
<sequence>MAVQASREAVFDSSPEAIMEVLADVDALPSWSAMHRRVKVIDRYPDGKPHHVKTTLRVLGITDKELLEFHWGDHWMVWDAEPNRQQCGQHVEYNLTPEVDRTRVRFDVIVDLAVPVPEFLIKRAKTLVLDVAIERLRQRVMRNSRHRLI</sequence>
<dbReference type="Gene3D" id="3.30.530.20">
    <property type="match status" value="1"/>
</dbReference>
<dbReference type="RefSeq" id="WP_163667663.1">
    <property type="nucleotide sequence ID" value="NZ_AP022565.1"/>
</dbReference>
<dbReference type="KEGG" id="malv:MALV_44590"/>
<reference evidence="2 3" key="1">
    <citation type="journal article" date="2019" name="Emerg. Microbes Infect.">
        <title>Comprehensive subspecies identification of 175 nontuberculous mycobacteria species based on 7547 genomic profiles.</title>
        <authorList>
            <person name="Matsumoto Y."/>
            <person name="Kinjo T."/>
            <person name="Motooka D."/>
            <person name="Nabeya D."/>
            <person name="Jung N."/>
            <person name="Uechi K."/>
            <person name="Horii T."/>
            <person name="Iida T."/>
            <person name="Fujita J."/>
            <person name="Nakamura S."/>
        </authorList>
    </citation>
    <scope>NUCLEOTIDE SEQUENCE [LARGE SCALE GENOMIC DNA]</scope>
    <source>
        <strain evidence="2 3">JCM 12272</strain>
    </source>
</reference>
<feature type="domain" description="Coenzyme Q-binding protein COQ10 START" evidence="1">
    <location>
        <begin position="14"/>
        <end position="137"/>
    </location>
</feature>
<dbReference type="PANTHER" id="PTHR39683">
    <property type="entry name" value="CONSERVED PROTEIN TB16.3"/>
    <property type="match status" value="1"/>
</dbReference>
<evidence type="ECO:0000259" key="1">
    <source>
        <dbReference type="Pfam" id="PF03364"/>
    </source>
</evidence>
<dbReference type="PANTHER" id="PTHR39683:SF4">
    <property type="entry name" value="COENZYME Q-BINDING PROTEIN COQ10 START DOMAIN-CONTAINING PROTEIN"/>
    <property type="match status" value="1"/>
</dbReference>
<dbReference type="Pfam" id="PF03364">
    <property type="entry name" value="Polyketide_cyc"/>
    <property type="match status" value="1"/>
</dbReference>
<protein>
    <submittedName>
        <fullName evidence="2">Cyclase</fullName>
    </submittedName>
</protein>
<keyword evidence="3" id="KW-1185">Reference proteome</keyword>
<dbReference type="AlphaFoldDB" id="A0A6N4V0C2"/>